<protein>
    <submittedName>
        <fullName evidence="6">Isoprenylcysteine carboxyl methyltransferase</fullName>
    </submittedName>
</protein>
<dbReference type="STRING" id="980561.A1359_20170"/>
<feature type="transmembrane region" description="Helical" evidence="5">
    <location>
        <begin position="6"/>
        <end position="23"/>
    </location>
</feature>
<dbReference type="PANTHER" id="PTHR12714">
    <property type="entry name" value="PROTEIN-S ISOPRENYLCYSTEINE O-METHYLTRANSFERASE"/>
    <property type="match status" value="1"/>
</dbReference>
<keyword evidence="6" id="KW-0489">Methyltransferase</keyword>
<keyword evidence="4 5" id="KW-0472">Membrane</keyword>
<dbReference type="PANTHER" id="PTHR12714:SF9">
    <property type="entry name" value="PROTEIN-S-ISOPRENYLCYSTEINE O-METHYLTRANSFERASE"/>
    <property type="match status" value="1"/>
</dbReference>
<feature type="transmembrane region" description="Helical" evidence="5">
    <location>
        <begin position="128"/>
        <end position="156"/>
    </location>
</feature>
<evidence type="ECO:0000256" key="1">
    <source>
        <dbReference type="ARBA" id="ARBA00004141"/>
    </source>
</evidence>
<gene>
    <name evidence="6" type="ORF">A1359_20170</name>
</gene>
<sequence length="190" mass="22047">MTSVRIIWLMIGVLWMVAEIRLVRKVAKNSQDVIDAERRSQGWLWLSVICSISLALLFKSLAWLPIPMEYMSRQWLAITLCATGLALRYWAVVNLGRFFSTHVLIQHQHQLITHGPYQWIRHPAYTGLLLALAGAGWAMGDFLALLLLIVIPFFAFKTRIAMEEKKLIKQFGQQYLVYLHKTYKLLPPFY</sequence>
<evidence type="ECO:0000256" key="3">
    <source>
        <dbReference type="ARBA" id="ARBA00022989"/>
    </source>
</evidence>
<proteinExistence type="predicted"/>
<name>A0A177NSG2_9GAMM</name>
<keyword evidence="7" id="KW-1185">Reference proteome</keyword>
<evidence type="ECO:0000313" key="7">
    <source>
        <dbReference type="Proteomes" id="UP000078476"/>
    </source>
</evidence>
<keyword evidence="6" id="KW-0808">Transferase</keyword>
<comment type="subcellular location">
    <subcellularLocation>
        <location evidence="1">Membrane</location>
        <topology evidence="1">Multi-pass membrane protein</topology>
    </subcellularLocation>
</comment>
<dbReference type="RefSeq" id="WP_066977191.1">
    <property type="nucleotide sequence ID" value="NZ_LUUI01000026.1"/>
</dbReference>
<organism evidence="6 7">
    <name type="scientific">Methylomonas lenta</name>
    <dbReference type="NCBI Taxonomy" id="980561"/>
    <lineage>
        <taxon>Bacteria</taxon>
        <taxon>Pseudomonadati</taxon>
        <taxon>Pseudomonadota</taxon>
        <taxon>Gammaproteobacteria</taxon>
        <taxon>Methylococcales</taxon>
        <taxon>Methylococcaceae</taxon>
        <taxon>Methylomonas</taxon>
    </lineage>
</organism>
<dbReference type="Proteomes" id="UP000078476">
    <property type="component" value="Unassembled WGS sequence"/>
</dbReference>
<dbReference type="Pfam" id="PF04140">
    <property type="entry name" value="ICMT"/>
    <property type="match status" value="1"/>
</dbReference>
<comment type="caution">
    <text evidence="6">The sequence shown here is derived from an EMBL/GenBank/DDBJ whole genome shotgun (WGS) entry which is preliminary data.</text>
</comment>
<dbReference type="Gene3D" id="1.20.120.1630">
    <property type="match status" value="1"/>
</dbReference>
<dbReference type="EMBL" id="LUUI01000026">
    <property type="protein sequence ID" value="OAI20915.1"/>
    <property type="molecule type" value="Genomic_DNA"/>
</dbReference>
<accession>A0A177NSG2</accession>
<dbReference type="GO" id="GO:0016020">
    <property type="term" value="C:membrane"/>
    <property type="evidence" value="ECO:0007669"/>
    <property type="project" value="UniProtKB-SubCell"/>
</dbReference>
<dbReference type="OrthoDB" id="5293276at2"/>
<dbReference type="InterPro" id="IPR007269">
    <property type="entry name" value="ICMT_MeTrfase"/>
</dbReference>
<reference evidence="6 7" key="1">
    <citation type="submission" date="2016-03" db="EMBL/GenBank/DDBJ databases">
        <authorList>
            <person name="Ploux O."/>
        </authorList>
    </citation>
    <scope>NUCLEOTIDE SEQUENCE [LARGE SCALE GENOMIC DNA]</scope>
    <source>
        <strain evidence="6 7">R-45370</strain>
    </source>
</reference>
<dbReference type="GO" id="GO:0032259">
    <property type="term" value="P:methylation"/>
    <property type="evidence" value="ECO:0007669"/>
    <property type="project" value="UniProtKB-KW"/>
</dbReference>
<dbReference type="GO" id="GO:0004671">
    <property type="term" value="F:protein C-terminal S-isoprenylcysteine carboxyl O-methyltransferase activity"/>
    <property type="evidence" value="ECO:0007669"/>
    <property type="project" value="InterPro"/>
</dbReference>
<evidence type="ECO:0000313" key="6">
    <source>
        <dbReference type="EMBL" id="OAI20915.1"/>
    </source>
</evidence>
<dbReference type="AlphaFoldDB" id="A0A177NSG2"/>
<keyword evidence="2 5" id="KW-0812">Transmembrane</keyword>
<keyword evidence="3 5" id="KW-1133">Transmembrane helix</keyword>
<feature type="transmembrane region" description="Helical" evidence="5">
    <location>
        <begin position="43"/>
        <end position="66"/>
    </location>
</feature>
<evidence type="ECO:0000256" key="4">
    <source>
        <dbReference type="ARBA" id="ARBA00023136"/>
    </source>
</evidence>
<evidence type="ECO:0000256" key="5">
    <source>
        <dbReference type="SAM" id="Phobius"/>
    </source>
</evidence>
<evidence type="ECO:0000256" key="2">
    <source>
        <dbReference type="ARBA" id="ARBA00022692"/>
    </source>
</evidence>